<accession>A0A194VVW9</accession>
<dbReference type="SUPFAM" id="SSF57667">
    <property type="entry name" value="beta-beta-alpha zinc fingers"/>
    <property type="match status" value="1"/>
</dbReference>
<feature type="region of interest" description="Disordered" evidence="1">
    <location>
        <begin position="54"/>
        <end position="76"/>
    </location>
</feature>
<feature type="region of interest" description="Disordered" evidence="1">
    <location>
        <begin position="27"/>
        <end position="46"/>
    </location>
</feature>
<evidence type="ECO:0000313" key="3">
    <source>
        <dbReference type="EMBL" id="KUI68137.1"/>
    </source>
</evidence>
<dbReference type="GO" id="GO:0030687">
    <property type="term" value="C:preribosome, large subunit precursor"/>
    <property type="evidence" value="ECO:0007669"/>
    <property type="project" value="TreeGrafter"/>
</dbReference>
<reference evidence="3" key="1">
    <citation type="submission" date="2014-12" db="EMBL/GenBank/DDBJ databases">
        <title>Genome Sequence of Valsa Canker Pathogens Uncovers a Specific Adaption of Colonization on Woody Bark.</title>
        <authorList>
            <person name="Yin Z."/>
            <person name="Liu H."/>
            <person name="Gao X."/>
            <person name="Li Z."/>
            <person name="Song N."/>
            <person name="Ke X."/>
            <person name="Dai Q."/>
            <person name="Wu Y."/>
            <person name="Sun Y."/>
            <person name="Xu J.-R."/>
            <person name="Kang Z.K."/>
            <person name="Wang L."/>
            <person name="Huang L."/>
        </authorList>
    </citation>
    <scope>NUCLEOTIDE SEQUENCE [LARGE SCALE GENOMIC DNA]</scope>
    <source>
        <strain evidence="3">03-8</strain>
    </source>
</reference>
<feature type="domain" description="ZN622/Rei1/Reh1 zinc finger C2H2-type" evidence="2">
    <location>
        <begin position="84"/>
        <end position="179"/>
    </location>
</feature>
<dbReference type="AlphaFoldDB" id="A0A194VVW9"/>
<dbReference type="InterPro" id="IPR041661">
    <property type="entry name" value="ZN622/Rei1/Reh1_Znf-C2H2"/>
</dbReference>
<evidence type="ECO:0000259" key="2">
    <source>
        <dbReference type="Pfam" id="PF12756"/>
    </source>
</evidence>
<dbReference type="OrthoDB" id="19329at2759"/>
<dbReference type="InterPro" id="IPR040025">
    <property type="entry name" value="Znf622/Rei1/Reh1"/>
</dbReference>
<keyword evidence="4" id="KW-1185">Reference proteome</keyword>
<evidence type="ECO:0000313" key="4">
    <source>
        <dbReference type="Proteomes" id="UP000078559"/>
    </source>
</evidence>
<organism evidence="3 4">
    <name type="scientific">Cytospora mali</name>
    <name type="common">Apple Valsa canker fungus</name>
    <name type="synonym">Valsa mali</name>
    <dbReference type="NCBI Taxonomy" id="578113"/>
    <lineage>
        <taxon>Eukaryota</taxon>
        <taxon>Fungi</taxon>
        <taxon>Dikarya</taxon>
        <taxon>Ascomycota</taxon>
        <taxon>Pezizomycotina</taxon>
        <taxon>Sordariomycetes</taxon>
        <taxon>Sordariomycetidae</taxon>
        <taxon>Diaporthales</taxon>
        <taxon>Cytosporaceae</taxon>
        <taxon>Cytospora</taxon>
    </lineage>
</organism>
<gene>
    <name evidence="3" type="ORF">VM1G_04563</name>
</gene>
<dbReference type="PANTHER" id="PTHR13182:SF8">
    <property type="entry name" value="CYTOPLASMIC 60S SUBUNIT BIOGENESIS FACTOR ZNF622"/>
    <property type="match status" value="1"/>
</dbReference>
<dbReference type="Pfam" id="PF12756">
    <property type="entry name" value="zf-C2H2_2"/>
    <property type="match status" value="1"/>
</dbReference>
<protein>
    <recommendedName>
        <fullName evidence="2">ZN622/Rei1/Reh1 zinc finger C2H2-type domain-containing protein</fullName>
    </recommendedName>
</protein>
<feature type="compositionally biased region" description="Acidic residues" evidence="1">
    <location>
        <begin position="61"/>
        <end position="75"/>
    </location>
</feature>
<name>A0A194VVW9_CYTMA</name>
<dbReference type="GO" id="GO:0042273">
    <property type="term" value="P:ribosomal large subunit biogenesis"/>
    <property type="evidence" value="ECO:0007669"/>
    <property type="project" value="TreeGrafter"/>
</dbReference>
<evidence type="ECO:0000256" key="1">
    <source>
        <dbReference type="SAM" id="MobiDB-lite"/>
    </source>
</evidence>
<sequence length="329" mass="36476">MSQPSMSSSASATNFNEQSLVSAVLAKPGSSLDGMPNQASPMADTECLDKKLSSLDLANSDAEEDEPGSSDEDEAAPIHFDPTQCLFCNQKSASLAENMSHMQKRHGLIIPSPERLIVDIETLVAYLHLVVFEYAECLSCGSIRNTPQAAQQHMTGKGHCRIDITKENSEFRDFYNFDPESDSEEEEGTTGNSTVDRFVGVDEETRRLASGKLVSHRRARKPRVHQHVARIDEQDASGSLLEGETPLVSELSSVLTPGSKSKELRATEKRGLLFNKQLVTMRSGDRQALMHLPLSQQRTLVAKAKRQQEKWNRDQVAQEIKRQLKANPK</sequence>
<dbReference type="EMBL" id="CM003101">
    <property type="protein sequence ID" value="KUI68137.1"/>
    <property type="molecule type" value="Genomic_DNA"/>
</dbReference>
<dbReference type="InterPro" id="IPR036236">
    <property type="entry name" value="Znf_C2H2_sf"/>
</dbReference>
<proteinExistence type="predicted"/>
<dbReference type="PANTHER" id="PTHR13182">
    <property type="entry name" value="ZINC FINGER PROTEIN 622"/>
    <property type="match status" value="1"/>
</dbReference>
<dbReference type="Proteomes" id="UP000078559">
    <property type="component" value="Chromosome 4"/>
</dbReference>